<protein>
    <submittedName>
        <fullName evidence="2">Uncharacterized protein</fullName>
    </submittedName>
</protein>
<dbReference type="EMBL" id="CADEAL010000902">
    <property type="protein sequence ID" value="CAB1426667.1"/>
    <property type="molecule type" value="Genomic_DNA"/>
</dbReference>
<name>A0A9N7U9P1_PLEPL</name>
<evidence type="ECO:0000313" key="3">
    <source>
        <dbReference type="Proteomes" id="UP001153269"/>
    </source>
</evidence>
<organism evidence="2 3">
    <name type="scientific">Pleuronectes platessa</name>
    <name type="common">European plaice</name>
    <dbReference type="NCBI Taxonomy" id="8262"/>
    <lineage>
        <taxon>Eukaryota</taxon>
        <taxon>Metazoa</taxon>
        <taxon>Chordata</taxon>
        <taxon>Craniata</taxon>
        <taxon>Vertebrata</taxon>
        <taxon>Euteleostomi</taxon>
        <taxon>Actinopterygii</taxon>
        <taxon>Neopterygii</taxon>
        <taxon>Teleostei</taxon>
        <taxon>Neoteleostei</taxon>
        <taxon>Acanthomorphata</taxon>
        <taxon>Carangaria</taxon>
        <taxon>Pleuronectiformes</taxon>
        <taxon>Pleuronectoidei</taxon>
        <taxon>Pleuronectidae</taxon>
        <taxon>Pleuronectes</taxon>
    </lineage>
</organism>
<feature type="compositionally biased region" description="Basic and acidic residues" evidence="1">
    <location>
        <begin position="1"/>
        <end position="21"/>
    </location>
</feature>
<proteinExistence type="predicted"/>
<dbReference type="Proteomes" id="UP001153269">
    <property type="component" value="Unassembled WGS sequence"/>
</dbReference>
<dbReference type="AlphaFoldDB" id="A0A9N7U9P1"/>
<evidence type="ECO:0000313" key="2">
    <source>
        <dbReference type="EMBL" id="CAB1426667.1"/>
    </source>
</evidence>
<comment type="caution">
    <text evidence="2">The sequence shown here is derived from an EMBL/GenBank/DDBJ whole genome shotgun (WGS) entry which is preliminary data.</text>
</comment>
<keyword evidence="3" id="KW-1185">Reference proteome</keyword>
<accession>A0A9N7U9P1</accession>
<feature type="region of interest" description="Disordered" evidence="1">
    <location>
        <begin position="1"/>
        <end position="30"/>
    </location>
</feature>
<gene>
    <name evidence="2" type="ORF">PLEPLA_LOCUS14605</name>
</gene>
<reference evidence="2" key="1">
    <citation type="submission" date="2020-03" db="EMBL/GenBank/DDBJ databases">
        <authorList>
            <person name="Weist P."/>
        </authorList>
    </citation>
    <scope>NUCLEOTIDE SEQUENCE</scope>
</reference>
<evidence type="ECO:0000256" key="1">
    <source>
        <dbReference type="SAM" id="MobiDB-lite"/>
    </source>
</evidence>
<sequence>MAGERRGEERRGEERRRRGDMLDVGGSKPMSNSFMGVDVQNWFIKDKLQAVGDSWTCSVKSWRLKDFNTGTSCKIWRNSPGAAERRLVEEEVPEWHVCSAAASESGADQLYDSECGEAEASRPMWDGVKAEMCGLDQPP</sequence>